<dbReference type="Pfam" id="PF13742">
    <property type="entry name" value="tRNA_anti_2"/>
    <property type="match status" value="1"/>
</dbReference>
<evidence type="ECO:0000256" key="4">
    <source>
        <dbReference type="ARBA" id="ARBA00022839"/>
    </source>
</evidence>
<reference evidence="9 10" key="1">
    <citation type="submission" date="2024-03" db="EMBL/GenBank/DDBJ databases">
        <title>Sulfurimonas sp. HSL3-1.</title>
        <authorList>
            <person name="Wang S."/>
        </authorList>
    </citation>
    <scope>NUCLEOTIDE SEQUENCE [LARGE SCALE GENOMIC DNA]</scope>
    <source>
        <strain evidence="9 10">HSL3-1</strain>
    </source>
</reference>
<name>A0ABZ3H8A1_9BACT</name>
<evidence type="ECO:0000259" key="7">
    <source>
        <dbReference type="Pfam" id="PF02601"/>
    </source>
</evidence>
<feature type="domain" description="Exonuclease VII large subunit C-terminal" evidence="7">
    <location>
        <begin position="120"/>
        <end position="397"/>
    </location>
</feature>
<dbReference type="Proteomes" id="UP001447842">
    <property type="component" value="Chromosome"/>
</dbReference>
<organism evidence="9 10">
    <name type="scientific">Sulfurimonas diazotrophicus</name>
    <dbReference type="NCBI Taxonomy" id="3131939"/>
    <lineage>
        <taxon>Bacteria</taxon>
        <taxon>Pseudomonadati</taxon>
        <taxon>Campylobacterota</taxon>
        <taxon>Epsilonproteobacteria</taxon>
        <taxon>Campylobacterales</taxon>
        <taxon>Sulfurimonadaceae</taxon>
        <taxon>Sulfurimonas</taxon>
    </lineage>
</organism>
<evidence type="ECO:0000256" key="5">
    <source>
        <dbReference type="HAMAP-Rule" id="MF_00378"/>
    </source>
</evidence>
<dbReference type="HAMAP" id="MF_00378">
    <property type="entry name" value="Exonuc_7_L"/>
    <property type="match status" value="1"/>
</dbReference>
<keyword evidence="10" id="KW-1185">Reference proteome</keyword>
<feature type="domain" description="OB-fold nucleic acid binding" evidence="8">
    <location>
        <begin position="5"/>
        <end position="97"/>
    </location>
</feature>
<evidence type="ECO:0000256" key="1">
    <source>
        <dbReference type="ARBA" id="ARBA00022490"/>
    </source>
</evidence>
<dbReference type="EC" id="3.1.11.6" evidence="5"/>
<sequence length="421" mass="46852">MQAVSVSALNEQIKNLLETTFVQVAVEGELSRITYHNSGHIYFTLKDSGSAVSGVMFRGNAAHLRFRLEEGLKVVVRGGITLYKPRGTYQINAQMIEPAGQGALALAYEQLKKQLSEEGLFESERKKPLPRYPKKIALITSATGAALQDMKRVAAHRWPLTELFVYDSIVQGAQAPFSLTAALKAADEAGYDVIVLSRGGGSLEDLWGFNDEALARAVAAAATPVVSAVGHEIDWVITDFVADLRAPTPSAAMQMILPDQYEMMMNLDALQEQLDRRASEKLQADMQTVAHLYERYRQHSVEQKIKEQGELLLQLQQRFDQSIAYRLQQAASMLEPMYTRLDQGEVLLLNQKQSLLNALQRNIESQDPKLKDKKGFAQVVKEGRPVSLYNVREGDEISLMDSRFTAVAEVKSVHENSANNK</sequence>
<dbReference type="EMBL" id="CP147920">
    <property type="protein sequence ID" value="XAU14476.1"/>
    <property type="molecule type" value="Genomic_DNA"/>
</dbReference>
<comment type="similarity">
    <text evidence="5 6">Belongs to the XseA family.</text>
</comment>
<evidence type="ECO:0000256" key="6">
    <source>
        <dbReference type="RuleBase" id="RU004355"/>
    </source>
</evidence>
<dbReference type="InterPro" id="IPR003753">
    <property type="entry name" value="Exonuc_VII_L"/>
</dbReference>
<keyword evidence="4 5" id="KW-0269">Exonuclease</keyword>
<dbReference type="PANTHER" id="PTHR30008:SF0">
    <property type="entry name" value="EXODEOXYRIBONUCLEASE 7 LARGE SUBUNIT"/>
    <property type="match status" value="1"/>
</dbReference>
<keyword evidence="3 5" id="KW-0378">Hydrolase</keyword>
<keyword evidence="2 5" id="KW-0540">Nuclease</keyword>
<keyword evidence="1 5" id="KW-0963">Cytoplasm</keyword>
<protein>
    <recommendedName>
        <fullName evidence="5">Exodeoxyribonuclease 7 large subunit</fullName>
        <ecNumber evidence="5">3.1.11.6</ecNumber>
    </recommendedName>
    <alternativeName>
        <fullName evidence="5">Exodeoxyribonuclease VII large subunit</fullName>
        <shortName evidence="5">Exonuclease VII large subunit</shortName>
    </alternativeName>
</protein>
<evidence type="ECO:0000313" key="9">
    <source>
        <dbReference type="EMBL" id="XAU14476.1"/>
    </source>
</evidence>
<comment type="catalytic activity">
    <reaction evidence="5 6">
        <text>Exonucleolytic cleavage in either 5'- to 3'- or 3'- to 5'-direction to yield nucleoside 5'-phosphates.</text>
        <dbReference type="EC" id="3.1.11.6"/>
    </reaction>
</comment>
<evidence type="ECO:0000256" key="2">
    <source>
        <dbReference type="ARBA" id="ARBA00022722"/>
    </source>
</evidence>
<dbReference type="InterPro" id="IPR025824">
    <property type="entry name" value="OB-fold_nuc-bd_dom"/>
</dbReference>
<comment type="subunit">
    <text evidence="5">Heterooligomer composed of large and small subunits.</text>
</comment>
<evidence type="ECO:0000313" key="10">
    <source>
        <dbReference type="Proteomes" id="UP001447842"/>
    </source>
</evidence>
<comment type="subcellular location">
    <subcellularLocation>
        <location evidence="5 6">Cytoplasm</location>
    </subcellularLocation>
</comment>
<gene>
    <name evidence="5 9" type="primary">xseA</name>
    <name evidence="9" type="ORF">WCY31_09490</name>
</gene>
<dbReference type="InterPro" id="IPR020579">
    <property type="entry name" value="Exonuc_VII_lsu_C"/>
</dbReference>
<dbReference type="RefSeq" id="WP_345969552.1">
    <property type="nucleotide sequence ID" value="NZ_CP147920.1"/>
</dbReference>
<comment type="function">
    <text evidence="5">Bidirectionally degrades single-stranded DNA into large acid-insoluble oligonucleotides, which are then degraded further into small acid-soluble oligonucleotides.</text>
</comment>
<dbReference type="CDD" id="cd04489">
    <property type="entry name" value="ExoVII_LU_OBF"/>
    <property type="match status" value="1"/>
</dbReference>
<dbReference type="GO" id="GO:0008855">
    <property type="term" value="F:exodeoxyribonuclease VII activity"/>
    <property type="evidence" value="ECO:0007669"/>
    <property type="project" value="UniProtKB-EC"/>
</dbReference>
<dbReference type="PANTHER" id="PTHR30008">
    <property type="entry name" value="EXODEOXYRIBONUCLEASE 7 LARGE SUBUNIT"/>
    <property type="match status" value="1"/>
</dbReference>
<evidence type="ECO:0000256" key="3">
    <source>
        <dbReference type="ARBA" id="ARBA00022801"/>
    </source>
</evidence>
<proteinExistence type="inferred from homology"/>
<dbReference type="Pfam" id="PF02601">
    <property type="entry name" value="Exonuc_VII_L"/>
    <property type="match status" value="1"/>
</dbReference>
<dbReference type="NCBIfam" id="TIGR00237">
    <property type="entry name" value="xseA"/>
    <property type="match status" value="1"/>
</dbReference>
<accession>A0ABZ3H8A1</accession>
<evidence type="ECO:0000259" key="8">
    <source>
        <dbReference type="Pfam" id="PF13742"/>
    </source>
</evidence>